<evidence type="ECO:0000313" key="2">
    <source>
        <dbReference type="EMBL" id="KAF0737807.1"/>
    </source>
</evidence>
<reference evidence="2 3" key="1">
    <citation type="submission" date="2019-07" db="EMBL/GenBank/DDBJ databases">
        <title>Genomics analysis of Aphanomyces spp. identifies a new class of oomycete effector associated with host adaptation.</title>
        <authorList>
            <person name="Gaulin E."/>
        </authorList>
    </citation>
    <scope>NUCLEOTIDE SEQUENCE [LARGE SCALE GENOMIC DNA]</scope>
    <source>
        <strain evidence="2 3">ATCC 201684</strain>
    </source>
</reference>
<dbReference type="EMBL" id="VJMJ01000080">
    <property type="protein sequence ID" value="KAF0737807.1"/>
    <property type="molecule type" value="Genomic_DNA"/>
</dbReference>
<organism evidence="2 3">
    <name type="scientific">Aphanomyces euteiches</name>
    <dbReference type="NCBI Taxonomy" id="100861"/>
    <lineage>
        <taxon>Eukaryota</taxon>
        <taxon>Sar</taxon>
        <taxon>Stramenopiles</taxon>
        <taxon>Oomycota</taxon>
        <taxon>Saprolegniomycetes</taxon>
        <taxon>Saprolegniales</taxon>
        <taxon>Verrucalvaceae</taxon>
        <taxon>Aphanomyces</taxon>
    </lineage>
</organism>
<feature type="region of interest" description="Disordered" evidence="1">
    <location>
        <begin position="270"/>
        <end position="340"/>
    </location>
</feature>
<accession>A0A6G0XC96</accession>
<gene>
    <name evidence="2" type="ORF">Ae201684_006203</name>
</gene>
<name>A0A6G0XC96_9STRA</name>
<dbReference type="Proteomes" id="UP000481153">
    <property type="component" value="Unassembled WGS sequence"/>
</dbReference>
<evidence type="ECO:0000313" key="3">
    <source>
        <dbReference type="Proteomes" id="UP000481153"/>
    </source>
</evidence>
<comment type="caution">
    <text evidence="2">The sequence shown here is derived from an EMBL/GenBank/DDBJ whole genome shotgun (WGS) entry which is preliminary data.</text>
</comment>
<feature type="compositionally biased region" description="Low complexity" evidence="1">
    <location>
        <begin position="287"/>
        <end position="340"/>
    </location>
</feature>
<evidence type="ECO:0000256" key="1">
    <source>
        <dbReference type="SAM" id="MobiDB-lite"/>
    </source>
</evidence>
<dbReference type="AlphaFoldDB" id="A0A6G0XC96"/>
<protein>
    <submittedName>
        <fullName evidence="2">Uncharacterized protein</fullName>
    </submittedName>
</protein>
<dbReference type="VEuPathDB" id="FungiDB:AeMF1_002596"/>
<keyword evidence="3" id="KW-1185">Reference proteome</keyword>
<proteinExistence type="predicted"/>
<sequence>MVGRSLDIETDSLLISKFPLSMKSIYLTLAFTSSVGLAQTTRQCTQADISLVQAAWTGEYGAKCLSKYQLTVATLPTASASVLAKVDKDDDCLTALSNQDDIIDVVVNTSGDCQLSASLSLYDMTFHDEKGYVAAWATALKGLTGIDVTKVDTSLLQSTESDDLPDCTQDDFNLVDAAWGTDSGASCLTALGVSLSDFSKGNVSADVLATADSNPDCATVLDNQGQVVDYIVDEIGDCRVFGNTSLYDLSLLKFSDWAKVIKTLQGIDVGAPASSPPEFQPSRADDGSNSTSSSAGGVSPDNSTSSGTASNGTVSTITTTAPTTAPSTGAPTTSPNSASTSIPLSVLAASAVLFASWL</sequence>